<keyword evidence="1" id="KW-0805">Transcription regulation</keyword>
<proteinExistence type="predicted"/>
<keyword evidence="2" id="KW-0238">DNA-binding</keyword>
<dbReference type="InterPro" id="IPR020449">
    <property type="entry name" value="Tscrpt_reg_AraC-type_HTH"/>
</dbReference>
<gene>
    <name evidence="5" type="ORF">GR183_04620</name>
</gene>
<dbReference type="Gene3D" id="1.10.10.60">
    <property type="entry name" value="Homeodomain-like"/>
    <property type="match status" value="1"/>
</dbReference>
<comment type="caution">
    <text evidence="5">The sequence shown here is derived from an EMBL/GenBank/DDBJ whole genome shotgun (WGS) entry which is preliminary data.</text>
</comment>
<feature type="domain" description="HTH araC/xylS-type" evidence="4">
    <location>
        <begin position="235"/>
        <end position="333"/>
    </location>
</feature>
<dbReference type="GO" id="GO:0005829">
    <property type="term" value="C:cytosol"/>
    <property type="evidence" value="ECO:0007669"/>
    <property type="project" value="TreeGrafter"/>
</dbReference>
<dbReference type="GO" id="GO:0000976">
    <property type="term" value="F:transcription cis-regulatory region binding"/>
    <property type="evidence" value="ECO:0007669"/>
    <property type="project" value="TreeGrafter"/>
</dbReference>
<accession>A0A7X3LSA1</accession>
<evidence type="ECO:0000256" key="3">
    <source>
        <dbReference type="ARBA" id="ARBA00023163"/>
    </source>
</evidence>
<dbReference type="EMBL" id="WUMV01000002">
    <property type="protein sequence ID" value="MXN64177.1"/>
    <property type="molecule type" value="Genomic_DNA"/>
</dbReference>
<dbReference type="PANTHER" id="PTHR47894">
    <property type="entry name" value="HTH-TYPE TRANSCRIPTIONAL REGULATOR GADX"/>
    <property type="match status" value="1"/>
</dbReference>
<dbReference type="PROSITE" id="PS01124">
    <property type="entry name" value="HTH_ARAC_FAMILY_2"/>
    <property type="match status" value="1"/>
</dbReference>
<evidence type="ECO:0000259" key="4">
    <source>
        <dbReference type="PROSITE" id="PS01124"/>
    </source>
</evidence>
<dbReference type="InterPro" id="IPR032687">
    <property type="entry name" value="AraC-type_N"/>
</dbReference>
<keyword evidence="6" id="KW-1185">Reference proteome</keyword>
<dbReference type="SUPFAM" id="SSF46689">
    <property type="entry name" value="Homeodomain-like"/>
    <property type="match status" value="1"/>
</dbReference>
<evidence type="ECO:0000256" key="2">
    <source>
        <dbReference type="ARBA" id="ARBA00023125"/>
    </source>
</evidence>
<name>A0A7X3LSA1_9HYPH</name>
<dbReference type="Pfam" id="PF12833">
    <property type="entry name" value="HTH_18"/>
    <property type="match status" value="1"/>
</dbReference>
<evidence type="ECO:0000313" key="5">
    <source>
        <dbReference type="EMBL" id="MXN64177.1"/>
    </source>
</evidence>
<dbReference type="SMART" id="SM00342">
    <property type="entry name" value="HTH_ARAC"/>
    <property type="match status" value="1"/>
</dbReference>
<reference evidence="5 6" key="1">
    <citation type="submission" date="2019-12" db="EMBL/GenBank/DDBJ databases">
        <authorList>
            <person name="Li M."/>
        </authorList>
    </citation>
    <scope>NUCLEOTIDE SEQUENCE [LARGE SCALE GENOMIC DNA]</scope>
    <source>
        <strain evidence="5 6">GBMRC 2046</strain>
    </source>
</reference>
<dbReference type="AlphaFoldDB" id="A0A7X3LSA1"/>
<dbReference type="InterPro" id="IPR018060">
    <property type="entry name" value="HTH_AraC"/>
</dbReference>
<dbReference type="Proteomes" id="UP000433101">
    <property type="component" value="Unassembled WGS sequence"/>
</dbReference>
<protein>
    <submittedName>
        <fullName evidence="5">Helix-turn-helix domain-containing protein</fullName>
    </submittedName>
</protein>
<evidence type="ECO:0000256" key="1">
    <source>
        <dbReference type="ARBA" id="ARBA00023015"/>
    </source>
</evidence>
<dbReference type="Pfam" id="PF12625">
    <property type="entry name" value="Arabinose_bd"/>
    <property type="match status" value="1"/>
</dbReference>
<dbReference type="PRINTS" id="PR00032">
    <property type="entry name" value="HTHARAC"/>
</dbReference>
<dbReference type="PANTHER" id="PTHR47894:SF4">
    <property type="entry name" value="HTH-TYPE TRANSCRIPTIONAL REGULATOR GADX"/>
    <property type="match status" value="1"/>
</dbReference>
<dbReference type="GO" id="GO:0003700">
    <property type="term" value="F:DNA-binding transcription factor activity"/>
    <property type="evidence" value="ECO:0007669"/>
    <property type="project" value="InterPro"/>
</dbReference>
<dbReference type="InterPro" id="IPR009057">
    <property type="entry name" value="Homeodomain-like_sf"/>
</dbReference>
<keyword evidence="3" id="KW-0804">Transcription</keyword>
<evidence type="ECO:0000313" key="6">
    <source>
        <dbReference type="Proteomes" id="UP000433101"/>
    </source>
</evidence>
<sequence>MPMESIPLTRSAFVLPFTNVLNEAGAPTVALLSEFHLPTHLEDKSDCYLPLFPVLRFVSTAELSQGIRDIGFLAGRRLSFETLTGQSRALVLHSPTLFVALKNVCRFARVEDSSLRVRLIRHEGDLRICYTNIAPRADHMPHLEHAQWIQNLMTIYIIRQFAGPDWAPATFAFQSLYTPHAETLSRWPRTRFLRGEKTTWLDIPLEQLSLPIRARCRAPRRSADRVQPIDTDFISTFKLMLATYLDEHVPTIAEAAEILGTSVRSLQRELSHAGLTYTRLLDHIRFEKSARMLRETDAKIIDVAYAAGYASPSHFSRAFHRIAGVTPREFRGKTAHAG</sequence>
<organism evidence="5 6">
    <name type="scientific">Stappia sediminis</name>
    <dbReference type="NCBI Taxonomy" id="2692190"/>
    <lineage>
        <taxon>Bacteria</taxon>
        <taxon>Pseudomonadati</taxon>
        <taxon>Pseudomonadota</taxon>
        <taxon>Alphaproteobacteria</taxon>
        <taxon>Hyphomicrobiales</taxon>
        <taxon>Stappiaceae</taxon>
        <taxon>Stappia</taxon>
    </lineage>
</organism>